<keyword evidence="3" id="KW-1185">Reference proteome</keyword>
<evidence type="ECO:0000259" key="1">
    <source>
        <dbReference type="PROSITE" id="PS50995"/>
    </source>
</evidence>
<name>A0A0P1J4Q7_9RHOB</name>
<gene>
    <name evidence="2" type="ORF">TA5114_01079</name>
</gene>
<dbReference type="PANTHER" id="PTHR33164">
    <property type="entry name" value="TRANSCRIPTIONAL REGULATOR, MARR FAMILY"/>
    <property type="match status" value="1"/>
</dbReference>
<reference evidence="3" key="1">
    <citation type="submission" date="2015-09" db="EMBL/GenBank/DDBJ databases">
        <authorList>
            <person name="Rodrigo-Torres Lidia"/>
            <person name="Arahal R.David."/>
        </authorList>
    </citation>
    <scope>NUCLEOTIDE SEQUENCE [LARGE SCALE GENOMIC DNA]</scope>
    <source>
        <strain evidence="3">CECT 5114</strain>
    </source>
</reference>
<dbReference type="EMBL" id="CYUE01000012">
    <property type="protein sequence ID" value="CUK25281.1"/>
    <property type="molecule type" value="Genomic_DNA"/>
</dbReference>
<dbReference type="GO" id="GO:0006950">
    <property type="term" value="P:response to stress"/>
    <property type="evidence" value="ECO:0007669"/>
    <property type="project" value="TreeGrafter"/>
</dbReference>
<dbReference type="GO" id="GO:0003700">
    <property type="term" value="F:DNA-binding transcription factor activity"/>
    <property type="evidence" value="ECO:0007669"/>
    <property type="project" value="InterPro"/>
</dbReference>
<dbReference type="STRING" id="1715691.TA5113_02852"/>
<dbReference type="RefSeq" id="WP_058314265.1">
    <property type="nucleotide sequence ID" value="NZ_CYTO01000024.1"/>
</dbReference>
<protein>
    <submittedName>
        <fullName evidence="2">Homoprotocatechuate degradation operon regulator, HpaR</fullName>
    </submittedName>
</protein>
<dbReference type="InterPro" id="IPR000835">
    <property type="entry name" value="HTH_MarR-typ"/>
</dbReference>
<evidence type="ECO:0000313" key="3">
    <source>
        <dbReference type="Proteomes" id="UP000051184"/>
    </source>
</evidence>
<dbReference type="Gene3D" id="1.10.10.10">
    <property type="entry name" value="Winged helix-like DNA-binding domain superfamily/Winged helix DNA-binding domain"/>
    <property type="match status" value="1"/>
</dbReference>
<organism evidence="2 3">
    <name type="scientific">Cognatishimia activa</name>
    <dbReference type="NCBI Taxonomy" id="1715691"/>
    <lineage>
        <taxon>Bacteria</taxon>
        <taxon>Pseudomonadati</taxon>
        <taxon>Pseudomonadota</taxon>
        <taxon>Alphaproteobacteria</taxon>
        <taxon>Rhodobacterales</taxon>
        <taxon>Paracoccaceae</taxon>
        <taxon>Cognatishimia</taxon>
    </lineage>
</organism>
<dbReference type="InterPro" id="IPR036390">
    <property type="entry name" value="WH_DNA-bd_sf"/>
</dbReference>
<dbReference type="PRINTS" id="PR00598">
    <property type="entry name" value="HTHMARR"/>
</dbReference>
<dbReference type="PROSITE" id="PS50995">
    <property type="entry name" value="HTH_MARR_2"/>
    <property type="match status" value="1"/>
</dbReference>
<evidence type="ECO:0000313" key="2">
    <source>
        <dbReference type="EMBL" id="CUK25281.1"/>
    </source>
</evidence>
<proteinExistence type="predicted"/>
<dbReference type="PANTHER" id="PTHR33164:SF89">
    <property type="entry name" value="MARR FAMILY REGULATORY PROTEIN"/>
    <property type="match status" value="1"/>
</dbReference>
<dbReference type="Pfam" id="PF01047">
    <property type="entry name" value="MarR"/>
    <property type="match status" value="1"/>
</dbReference>
<dbReference type="InterPro" id="IPR036388">
    <property type="entry name" value="WH-like_DNA-bd_sf"/>
</dbReference>
<dbReference type="InterPro" id="IPR039422">
    <property type="entry name" value="MarR/SlyA-like"/>
</dbReference>
<dbReference type="OrthoDB" id="8447118at2"/>
<accession>A0A0P1J4Q7</accession>
<sequence>MDRTNATLTALRRILRATELHSKDVAQSVGLTPVQLRLLKFIGECECATAKSLAVQMRVSQATVTTLLDKLEARSLIDRIVYRFDRRQKMISLTPKGRIAIENAPDPIQKIFASRFEQLADWEKSMLLAAAERIASLLDADNIDAAPILATGSIVDELDAEFIDPSTHR</sequence>
<dbReference type="AlphaFoldDB" id="A0A0P1J4Q7"/>
<dbReference type="SMART" id="SM00347">
    <property type="entry name" value="HTH_MARR"/>
    <property type="match status" value="1"/>
</dbReference>
<feature type="domain" description="HTH marR-type" evidence="1">
    <location>
        <begin position="4"/>
        <end position="136"/>
    </location>
</feature>
<dbReference type="SUPFAM" id="SSF46785">
    <property type="entry name" value="Winged helix' DNA-binding domain"/>
    <property type="match status" value="1"/>
</dbReference>
<dbReference type="Proteomes" id="UP000051184">
    <property type="component" value="Unassembled WGS sequence"/>
</dbReference>